<keyword evidence="7" id="KW-1185">Reference proteome</keyword>
<dbReference type="Pfam" id="PF03466">
    <property type="entry name" value="LysR_substrate"/>
    <property type="match status" value="1"/>
</dbReference>
<dbReference type="PANTHER" id="PTHR30537">
    <property type="entry name" value="HTH-TYPE TRANSCRIPTIONAL REGULATOR"/>
    <property type="match status" value="1"/>
</dbReference>
<name>A0ABV8MM66_9NEIS</name>
<reference evidence="7" key="1">
    <citation type="journal article" date="2019" name="Int. J. Syst. Evol. Microbiol.">
        <title>The Global Catalogue of Microorganisms (GCM) 10K type strain sequencing project: providing services to taxonomists for standard genome sequencing and annotation.</title>
        <authorList>
            <consortium name="The Broad Institute Genomics Platform"/>
            <consortium name="The Broad Institute Genome Sequencing Center for Infectious Disease"/>
            <person name="Wu L."/>
            <person name="Ma J."/>
        </authorList>
    </citation>
    <scope>NUCLEOTIDE SEQUENCE [LARGE SCALE GENOMIC DNA]</scope>
    <source>
        <strain evidence="7">LMG 29894</strain>
    </source>
</reference>
<dbReference type="PROSITE" id="PS50931">
    <property type="entry name" value="HTH_LYSR"/>
    <property type="match status" value="1"/>
</dbReference>
<dbReference type="InterPro" id="IPR036390">
    <property type="entry name" value="WH_DNA-bd_sf"/>
</dbReference>
<dbReference type="PANTHER" id="PTHR30537:SF79">
    <property type="entry name" value="TRANSCRIPTIONAL REGULATOR-RELATED"/>
    <property type="match status" value="1"/>
</dbReference>
<dbReference type="EMBL" id="JBHSBU010000001">
    <property type="protein sequence ID" value="MFC4159249.1"/>
    <property type="molecule type" value="Genomic_DNA"/>
</dbReference>
<dbReference type="CDD" id="cd08432">
    <property type="entry name" value="PBP2_GcdR_TrpI_HvrB_AmpR_like"/>
    <property type="match status" value="1"/>
</dbReference>
<comment type="similarity">
    <text evidence="1">Belongs to the LysR transcriptional regulatory family.</text>
</comment>
<keyword evidence="3" id="KW-0238">DNA-binding</keyword>
<evidence type="ECO:0000256" key="1">
    <source>
        <dbReference type="ARBA" id="ARBA00009437"/>
    </source>
</evidence>
<evidence type="ECO:0000256" key="3">
    <source>
        <dbReference type="ARBA" id="ARBA00023125"/>
    </source>
</evidence>
<comment type="caution">
    <text evidence="6">The sequence shown here is derived from an EMBL/GenBank/DDBJ whole genome shotgun (WGS) entry which is preliminary data.</text>
</comment>
<evidence type="ECO:0000313" key="7">
    <source>
        <dbReference type="Proteomes" id="UP001595791"/>
    </source>
</evidence>
<evidence type="ECO:0000256" key="4">
    <source>
        <dbReference type="ARBA" id="ARBA00023163"/>
    </source>
</evidence>
<dbReference type="Gene3D" id="3.40.190.10">
    <property type="entry name" value="Periplasmic binding protein-like II"/>
    <property type="match status" value="2"/>
</dbReference>
<evidence type="ECO:0000259" key="5">
    <source>
        <dbReference type="PROSITE" id="PS50931"/>
    </source>
</evidence>
<organism evidence="6 7">
    <name type="scientific">Chitinimonas lacunae</name>
    <dbReference type="NCBI Taxonomy" id="1963018"/>
    <lineage>
        <taxon>Bacteria</taxon>
        <taxon>Pseudomonadati</taxon>
        <taxon>Pseudomonadota</taxon>
        <taxon>Betaproteobacteria</taxon>
        <taxon>Neisseriales</taxon>
        <taxon>Chitinibacteraceae</taxon>
        <taxon>Chitinimonas</taxon>
    </lineage>
</organism>
<sequence length="298" mass="32396">MNSTFEKPVRLPSLVALRAFEATARLGGVARAAAELFVTPSAVSHQIKSLETELGMTLVVRQGRGIVLTADGRRVAAAAGDAFAALSASLAALRRECERPRVVVTAMPSFAARWLTPRLGRFIEAHPEIELRIQTSQTVEHLAAQGMDLAIRMGLGNWPGVHSRPFMNDSLLVAARPDLAGGLPRCPTELTHCTLLGADGEPWPEWLAQTGVSGDSPLREVTYSDSGMVVQAALDGQGVALTRRSLVGDELQRGRLVQLFGQELPLERRYWLVTPEPPPYRPAVAAFIDWLEQEKLQP</sequence>
<dbReference type="Proteomes" id="UP001595791">
    <property type="component" value="Unassembled WGS sequence"/>
</dbReference>
<dbReference type="Pfam" id="PF00126">
    <property type="entry name" value="HTH_1"/>
    <property type="match status" value="1"/>
</dbReference>
<dbReference type="RefSeq" id="WP_378162807.1">
    <property type="nucleotide sequence ID" value="NZ_JBHSBU010000001.1"/>
</dbReference>
<dbReference type="Gene3D" id="1.10.10.10">
    <property type="entry name" value="Winged helix-like DNA-binding domain superfamily/Winged helix DNA-binding domain"/>
    <property type="match status" value="1"/>
</dbReference>
<dbReference type="InterPro" id="IPR005119">
    <property type="entry name" value="LysR_subst-bd"/>
</dbReference>
<dbReference type="SUPFAM" id="SSF53850">
    <property type="entry name" value="Periplasmic binding protein-like II"/>
    <property type="match status" value="1"/>
</dbReference>
<dbReference type="NCBIfam" id="NF008352">
    <property type="entry name" value="PRK11139.1"/>
    <property type="match status" value="1"/>
</dbReference>
<dbReference type="InterPro" id="IPR000847">
    <property type="entry name" value="LysR_HTH_N"/>
</dbReference>
<proteinExistence type="inferred from homology"/>
<protein>
    <submittedName>
        <fullName evidence="6">Transcriptional regulator GcvA</fullName>
    </submittedName>
</protein>
<dbReference type="InterPro" id="IPR058163">
    <property type="entry name" value="LysR-type_TF_proteobact-type"/>
</dbReference>
<evidence type="ECO:0000313" key="6">
    <source>
        <dbReference type="EMBL" id="MFC4159249.1"/>
    </source>
</evidence>
<gene>
    <name evidence="6" type="primary">gcvA</name>
    <name evidence="6" type="ORF">ACFOW7_07750</name>
</gene>
<dbReference type="InterPro" id="IPR036388">
    <property type="entry name" value="WH-like_DNA-bd_sf"/>
</dbReference>
<keyword evidence="2" id="KW-0805">Transcription regulation</keyword>
<keyword evidence="4" id="KW-0804">Transcription</keyword>
<evidence type="ECO:0000256" key="2">
    <source>
        <dbReference type="ARBA" id="ARBA00023015"/>
    </source>
</evidence>
<dbReference type="SUPFAM" id="SSF46785">
    <property type="entry name" value="Winged helix' DNA-binding domain"/>
    <property type="match status" value="1"/>
</dbReference>
<feature type="domain" description="HTH lysR-type" evidence="5">
    <location>
        <begin position="12"/>
        <end position="69"/>
    </location>
</feature>
<accession>A0ABV8MM66</accession>